<sequence>MSKKLLVPSFATALVAFKDELLQRAAEVKQKAGEMAFDILTGGSTTVDTEKAISNAQGAVGAYEFAHEAVQALLQHFGVDGAIHLVIAGDLDSIVIGKPKNVPTMTLITSRDLHLVEGGHVFVQDKAGEFYVQIQSITKTEGTADVSPEFTYVAKILGTLTPGYVEATPATSTGRSSARKPAAANKPKPGNKTASKPAAKNPPRSRKPRGQKPETKPAEKAAENGSKNAEAASSQEGAN</sequence>
<evidence type="ECO:0000313" key="3">
    <source>
        <dbReference type="Proteomes" id="UP000257560"/>
    </source>
</evidence>
<accession>A0A384WJZ7</accession>
<dbReference type="Proteomes" id="UP000257560">
    <property type="component" value="Segment"/>
</dbReference>
<feature type="region of interest" description="Disordered" evidence="1">
    <location>
        <begin position="167"/>
        <end position="239"/>
    </location>
</feature>
<evidence type="ECO:0000313" key="2">
    <source>
        <dbReference type="EMBL" id="ATI19393.1"/>
    </source>
</evidence>
<reference evidence="2 3" key="1">
    <citation type="submission" date="2017-08" db="EMBL/GenBank/DDBJ databases">
        <title>Complete genome sequence of bacteriophage vB_VpaS_KF5.</title>
        <authorList>
            <person name="Yu J."/>
            <person name="Kwak S.-J."/>
            <person name="Lim J.-A."/>
            <person name="Chang H.-J."/>
        </authorList>
    </citation>
    <scope>NUCLEOTIDE SEQUENCE [LARGE SCALE GENOMIC DNA]</scope>
</reference>
<proteinExistence type="predicted"/>
<name>A0A384WJZ7_9CAUD</name>
<evidence type="ECO:0000256" key="1">
    <source>
        <dbReference type="SAM" id="MobiDB-lite"/>
    </source>
</evidence>
<feature type="compositionally biased region" description="Low complexity" evidence="1">
    <location>
        <begin position="175"/>
        <end position="192"/>
    </location>
</feature>
<feature type="compositionally biased region" description="Polar residues" evidence="1">
    <location>
        <begin position="225"/>
        <end position="239"/>
    </location>
</feature>
<organism evidence="2 3">
    <name type="scientific">Vibrio phage vB_VpaS_KF5</name>
    <dbReference type="NCBI Taxonomy" id="2041476"/>
    <lineage>
        <taxon>Viruses</taxon>
        <taxon>Duplodnaviria</taxon>
        <taxon>Heunggongvirae</taxon>
        <taxon>Uroviricota</taxon>
        <taxon>Caudoviricetes</taxon>
        <taxon>Mardecavirus</taxon>
        <taxon>Mardecavirus SSP002</taxon>
    </lineage>
</organism>
<protein>
    <submittedName>
        <fullName evidence="2">Uncharacterized protein</fullName>
    </submittedName>
</protein>
<gene>
    <name evidence="2" type="ORF">KF5_083</name>
</gene>
<feature type="compositionally biased region" description="Basic and acidic residues" evidence="1">
    <location>
        <begin position="211"/>
        <end position="222"/>
    </location>
</feature>
<dbReference type="EMBL" id="MF754115">
    <property type="protein sequence ID" value="ATI19393.1"/>
    <property type="molecule type" value="Genomic_DNA"/>
</dbReference>